<dbReference type="SUPFAM" id="SSF53850">
    <property type="entry name" value="Periplasmic binding protein-like II"/>
    <property type="match status" value="1"/>
</dbReference>
<proteinExistence type="inferred from homology"/>
<dbReference type="PANTHER" id="PTHR43649">
    <property type="entry name" value="ARABINOSE-BINDING PROTEIN-RELATED"/>
    <property type="match status" value="1"/>
</dbReference>
<sequence>MTARGSSRARNGVSRRAVLGALALPLGAVVGMGPIAGCSAVTGSLRVAVTWSGRELASFRRVLDVFSAQHGVGTEIVPMGDDIAAALGDRPVGSPDVIMLPRPGLLRSGVASGGLVPLELDDDAAPAGWRSVMSVDGRRYGLPFKIVHKSCVWYRPQALADLGEDVPTTWEEWTSLNARLAAAGRTPLALGAADGWVLTDFFENVLLSIDPGAYRTLAETGIGWRGDGVQEALRRVGGMWGAPYALAGGAVSALATQLDEAVLDVFARDRAVMTTGSDFVYSVIAEHSPADQDGRWQWDLFRFPRAEDGGVAPLVIGGDVAVVTAQAPSTATDLVEWLAGADAATIWAGEGGFLSLRADLLDNRYRHARLARLAKEVRDPPGGLSFDLSDQLGARGGRLWAELQRFLREVEGADEQRIARLAFQLGERMDRPVHGGARVPVG</sequence>
<dbReference type="InterPro" id="IPR006059">
    <property type="entry name" value="SBP"/>
</dbReference>
<dbReference type="InterPro" id="IPR050490">
    <property type="entry name" value="Bact_solute-bd_prot1"/>
</dbReference>
<dbReference type="AlphaFoldDB" id="A0AAC9LB60"/>
<keyword evidence="2" id="KW-0813">Transport</keyword>
<gene>
    <name evidence="3" type="ORF">UA74_08190</name>
</gene>
<reference evidence="4" key="1">
    <citation type="submission" date="2016-06" db="EMBL/GenBank/DDBJ databases">
        <title>Complete genome sequence of Actinoalloteichus fjordicus DSM 46855 (=ADI127-17), type strain of the new species Actinoalloteichus fjordicus.</title>
        <authorList>
            <person name="Ruckert C."/>
            <person name="Nouioui I."/>
            <person name="Willmese J."/>
            <person name="van Wezel G."/>
            <person name="Klenk H.-P."/>
            <person name="Kalinowski J."/>
            <person name="Zotchev S.B."/>
        </authorList>
    </citation>
    <scope>NUCLEOTIDE SEQUENCE [LARGE SCALE GENOMIC DNA]</scope>
    <source>
        <strain evidence="4">ADI127-7</strain>
    </source>
</reference>
<evidence type="ECO:0000313" key="4">
    <source>
        <dbReference type="Proteomes" id="UP000185511"/>
    </source>
</evidence>
<keyword evidence="3" id="KW-0762">Sugar transport</keyword>
<keyword evidence="4" id="KW-1185">Reference proteome</keyword>
<accession>A0AAC9LB60</accession>
<dbReference type="PANTHER" id="PTHR43649:SF29">
    <property type="entry name" value="OSMOPROTECTIVE COMPOUNDS-BINDING PROTEIN GGTB"/>
    <property type="match status" value="1"/>
</dbReference>
<dbReference type="Pfam" id="PF01547">
    <property type="entry name" value="SBP_bac_1"/>
    <property type="match status" value="1"/>
</dbReference>
<name>A0AAC9LB60_9PSEU</name>
<protein>
    <submittedName>
        <fullName evidence="3">ABC-type sugar transport system, periplasmic component</fullName>
    </submittedName>
</protein>
<evidence type="ECO:0000313" key="3">
    <source>
        <dbReference type="EMBL" id="APU13704.1"/>
    </source>
</evidence>
<dbReference type="Proteomes" id="UP000185511">
    <property type="component" value="Chromosome"/>
</dbReference>
<dbReference type="RefSeq" id="WP_075739747.1">
    <property type="nucleotide sequence ID" value="NZ_CP016076.1"/>
</dbReference>
<dbReference type="KEGG" id="acad:UA74_08190"/>
<dbReference type="Gene3D" id="3.40.190.10">
    <property type="entry name" value="Periplasmic binding protein-like II"/>
    <property type="match status" value="2"/>
</dbReference>
<evidence type="ECO:0000256" key="1">
    <source>
        <dbReference type="ARBA" id="ARBA00008520"/>
    </source>
</evidence>
<dbReference type="EMBL" id="CP016076">
    <property type="protein sequence ID" value="APU13704.1"/>
    <property type="molecule type" value="Genomic_DNA"/>
</dbReference>
<organism evidence="3 4">
    <name type="scientific">Actinoalloteichus fjordicus</name>
    <dbReference type="NCBI Taxonomy" id="1612552"/>
    <lineage>
        <taxon>Bacteria</taxon>
        <taxon>Bacillati</taxon>
        <taxon>Actinomycetota</taxon>
        <taxon>Actinomycetes</taxon>
        <taxon>Pseudonocardiales</taxon>
        <taxon>Pseudonocardiaceae</taxon>
        <taxon>Actinoalloteichus</taxon>
    </lineage>
</organism>
<comment type="similarity">
    <text evidence="1">Belongs to the bacterial solute-binding protein 1 family.</text>
</comment>
<evidence type="ECO:0000256" key="2">
    <source>
        <dbReference type="ARBA" id="ARBA00022448"/>
    </source>
</evidence>